<dbReference type="SUPFAM" id="SSF48452">
    <property type="entry name" value="TPR-like"/>
    <property type="match status" value="1"/>
</dbReference>
<dbReference type="VEuPathDB" id="ToxoDB:cyc_06200"/>
<dbReference type="Pfam" id="PF13374">
    <property type="entry name" value="TPR_10"/>
    <property type="match status" value="1"/>
</dbReference>
<evidence type="ECO:0000313" key="2">
    <source>
        <dbReference type="EMBL" id="OEH74272.1"/>
    </source>
</evidence>
<reference evidence="2 3" key="1">
    <citation type="journal article" date="2016" name="BMC Genomics">
        <title>Comparative genomics reveals Cyclospora cayetanensis possesses coccidia-like metabolism and invasion components but unique surface antigens.</title>
        <authorList>
            <person name="Liu S."/>
            <person name="Wang L."/>
            <person name="Zheng H."/>
            <person name="Xu Z."/>
            <person name="Roellig D.M."/>
            <person name="Li N."/>
            <person name="Frace M.A."/>
            <person name="Tang K."/>
            <person name="Arrowood M.J."/>
            <person name="Moss D.M."/>
            <person name="Zhang L."/>
            <person name="Feng Y."/>
            <person name="Xiao L."/>
        </authorList>
    </citation>
    <scope>NUCLEOTIDE SEQUENCE [LARGE SCALE GENOMIC DNA]</scope>
    <source>
        <strain evidence="2 3">CHN_HEN01</strain>
    </source>
</reference>
<feature type="region of interest" description="Disordered" evidence="1">
    <location>
        <begin position="704"/>
        <end position="737"/>
    </location>
</feature>
<name>A0A1D3CSW4_9EIME</name>
<proteinExistence type="predicted"/>
<organism evidence="2 3">
    <name type="scientific">Cyclospora cayetanensis</name>
    <dbReference type="NCBI Taxonomy" id="88456"/>
    <lineage>
        <taxon>Eukaryota</taxon>
        <taxon>Sar</taxon>
        <taxon>Alveolata</taxon>
        <taxon>Apicomplexa</taxon>
        <taxon>Conoidasida</taxon>
        <taxon>Coccidia</taxon>
        <taxon>Eucoccidiorida</taxon>
        <taxon>Eimeriorina</taxon>
        <taxon>Eimeriidae</taxon>
        <taxon>Cyclospora</taxon>
    </lineage>
</organism>
<evidence type="ECO:0000313" key="3">
    <source>
        <dbReference type="Proteomes" id="UP000095192"/>
    </source>
</evidence>
<keyword evidence="3" id="KW-1185">Reference proteome</keyword>
<dbReference type="InterPro" id="IPR011990">
    <property type="entry name" value="TPR-like_helical_dom_sf"/>
</dbReference>
<accession>A0A1D3CSW4</accession>
<gene>
    <name evidence="2" type="ORF">cyc_06200</name>
</gene>
<comment type="caution">
    <text evidence="2">The sequence shown here is derived from an EMBL/GenBank/DDBJ whole genome shotgun (WGS) entry which is preliminary data.</text>
</comment>
<sequence length="737" mass="81465">MLFFKDSDPQTLFKMLAGESTDKAASRMASRLSEGLDSGIAVHSIEPPPLPIQQGGDRNPSLLTSELRQVQLPNCSRSREMAQRVYEGTQTADERRLMLEGIYGREPRSLTAKAATEAQELMDAMNLLQRLSDFAALVHVTEVQAIRMQLRVSAVHAFQEARYSDAALQALYSYLLAKKYYIIRGKEPLQGEMVPELLVLAKCCGVVGSVGEGRVYLDELRLLVENSLKAREGQLQGKASAGKAAAASPASPTRSTVSFCFQHEASLCPRKTAEAPTRVDGAFETRTLNSRKDFFLNRKRYVGLSRLIYANDPLAVSDALSLAALHLFRSRSFAECVPILQEVLSLRIKELGDYDAPTPHPRVADVYANLGLVFRLLGRPADAFPNLIIALDMRMRIHQIRDCEPVQDLVLALGCVQHQGGRLREALDAYREVFAFRSKAFGVKHPDTVTVRQLLTLLEADLNKAVDRKDAKLLEEGKGLFPLWDAEATRRRELREMRELPAAFRHEFAPSLEAFKRKQSGKGFIYNKNVGPFRSVARTRALYGDEWRTLMVPSCAILPYLSVEISASLPVAGTVRTGPDTLELAAAYEFQDSISLDRPKLPIANVPAMQHGVVRLVDGQPQMQLNPEVGELLASWGLEAPVVTPDGDVVSTEKRLQSGVSVFIPLVDEKTGDPIIGFHGKPLMVPNPAVFHGVVLPELIKRETEKGKAPRIHPSLAKGKVQREDEGIRKSQGGKGR</sequence>
<dbReference type="Gene3D" id="1.25.40.10">
    <property type="entry name" value="Tetratricopeptide repeat domain"/>
    <property type="match status" value="1"/>
</dbReference>
<evidence type="ECO:0000256" key="1">
    <source>
        <dbReference type="SAM" id="MobiDB-lite"/>
    </source>
</evidence>
<protein>
    <submittedName>
        <fullName evidence="2">Formin frm1</fullName>
    </submittedName>
</protein>
<dbReference type="VEuPathDB" id="ToxoDB:LOC34622423"/>
<dbReference type="Proteomes" id="UP000095192">
    <property type="component" value="Unassembled WGS sequence"/>
</dbReference>
<dbReference type="AlphaFoldDB" id="A0A1D3CSW4"/>
<dbReference type="InParanoid" id="A0A1D3CSW4"/>
<dbReference type="EMBL" id="JROU02002080">
    <property type="protein sequence ID" value="OEH74272.1"/>
    <property type="molecule type" value="Genomic_DNA"/>
</dbReference>